<keyword evidence="1" id="KW-1133">Transmembrane helix</keyword>
<dbReference type="PRINTS" id="PR00173">
    <property type="entry name" value="EDTRNSPORT"/>
</dbReference>
<feature type="transmembrane region" description="Helical" evidence="1">
    <location>
        <begin position="149"/>
        <end position="181"/>
    </location>
</feature>
<dbReference type="PANTHER" id="PTHR35342:SF1">
    <property type="entry name" value="BLR4373 PROTEIN"/>
    <property type="match status" value="1"/>
</dbReference>
<dbReference type="Pfam" id="PF01970">
    <property type="entry name" value="TctA"/>
    <property type="match status" value="1"/>
</dbReference>
<feature type="transmembrane region" description="Helical" evidence="1">
    <location>
        <begin position="382"/>
        <end position="406"/>
    </location>
</feature>
<keyword evidence="1" id="KW-0812">Transmembrane</keyword>
<evidence type="ECO:0000256" key="1">
    <source>
        <dbReference type="SAM" id="Phobius"/>
    </source>
</evidence>
<protein>
    <submittedName>
        <fullName evidence="3">Tripartite tricarboxylate transporter permease</fullName>
    </submittedName>
</protein>
<feature type="domain" description="DUF112" evidence="2">
    <location>
        <begin position="21"/>
        <end position="440"/>
    </location>
</feature>
<evidence type="ECO:0000313" key="3">
    <source>
        <dbReference type="EMBL" id="KAA2213531.1"/>
    </source>
</evidence>
<keyword evidence="1" id="KW-0472">Membrane</keyword>
<dbReference type="InterPro" id="IPR002823">
    <property type="entry name" value="DUF112_TM"/>
</dbReference>
<dbReference type="RefSeq" id="WP_149812035.1">
    <property type="nucleotide sequence ID" value="NZ_VUKA01000003.1"/>
</dbReference>
<reference evidence="3 4" key="1">
    <citation type="journal article" date="2015" name="Int. J. Syst. Evol. Microbiol.">
        <title>Roseomonas oryzae sp. nov., isolated from paddy rhizosphere soil.</title>
        <authorList>
            <person name="Ramaprasad E.V."/>
            <person name="Sasikala Ch."/>
            <person name="Ramana Ch.V."/>
        </authorList>
    </citation>
    <scope>NUCLEOTIDE SEQUENCE [LARGE SCALE GENOMIC DNA]</scope>
    <source>
        <strain evidence="3 4">KCTC 42542</strain>
    </source>
</reference>
<feature type="transmembrane region" description="Helical" evidence="1">
    <location>
        <begin position="323"/>
        <end position="344"/>
    </location>
</feature>
<feature type="transmembrane region" description="Helical" evidence="1">
    <location>
        <begin position="201"/>
        <end position="222"/>
    </location>
</feature>
<sequence>MLANLDALMHGFTVALTGYHIMLMVGGVLLGILVGVLPGLGAPNGVTLMLPLTFSMDPVSAIILLTSLYWGALFGGSTTSILFNIPGEPSSVATTFDGYPMARQGRATEALTFAFLSAGFGALVGIIVITLLSSAVASFALRFGPPEYFAVYALAFASFVAFGGGAPVKTIVALCLGFGFGMVGTDTVSGSMRLTFGLDELIRGISFLVVVIGLFGLGELLLTIEEGPEFKGASGRIDPRAMLRAAARMPRYWFAMLRGSAVGVWMGITPGGPTAASFMSYGIARRTSRNRENFGKGEPEGVIAPETADHSAGTAAMLPMLSLGIPGSATAAVMLGGLMIWGLNPGPMLFIEQRDFVWGMIASMYLGNVIGVVLVLATVPLFAAMLSVSFSIIGPIIVTVCMVGAYTVAGAPFDLWLAVAFGAIGYMMKKLDYPMAPLILAMVIGDKAEDAFRQSMLSSGGSVGILWSNWLSGTLVTLAILFLLWPFLALLLGRRNAAEVAISPDAGHEETRA</sequence>
<gene>
    <name evidence="3" type="ORF">F0Q34_09875</name>
</gene>
<feature type="transmembrane region" description="Helical" evidence="1">
    <location>
        <begin position="470"/>
        <end position="492"/>
    </location>
</feature>
<dbReference type="EMBL" id="VUKA01000003">
    <property type="protein sequence ID" value="KAA2213531.1"/>
    <property type="molecule type" value="Genomic_DNA"/>
</dbReference>
<name>A0A5B2TGA9_9PROT</name>
<proteinExistence type="predicted"/>
<feature type="transmembrane region" description="Helical" evidence="1">
    <location>
        <begin position="61"/>
        <end position="83"/>
    </location>
</feature>
<dbReference type="AlphaFoldDB" id="A0A5B2TGA9"/>
<keyword evidence="4" id="KW-1185">Reference proteome</keyword>
<organism evidence="3 4">
    <name type="scientific">Teichococcus oryzae</name>
    <dbReference type="NCBI Taxonomy" id="1608942"/>
    <lineage>
        <taxon>Bacteria</taxon>
        <taxon>Pseudomonadati</taxon>
        <taxon>Pseudomonadota</taxon>
        <taxon>Alphaproteobacteria</taxon>
        <taxon>Acetobacterales</taxon>
        <taxon>Roseomonadaceae</taxon>
        <taxon>Roseomonas</taxon>
    </lineage>
</organism>
<feature type="transmembrane region" description="Helical" evidence="1">
    <location>
        <begin position="110"/>
        <end position="137"/>
    </location>
</feature>
<dbReference type="Proteomes" id="UP000322110">
    <property type="component" value="Unassembled WGS sequence"/>
</dbReference>
<comment type="caution">
    <text evidence="3">The sequence shown here is derived from an EMBL/GenBank/DDBJ whole genome shotgun (WGS) entry which is preliminary data.</text>
</comment>
<feature type="transmembrane region" description="Helical" evidence="1">
    <location>
        <begin position="356"/>
        <end position="376"/>
    </location>
</feature>
<accession>A0A5B2TGA9</accession>
<feature type="transmembrane region" description="Helical" evidence="1">
    <location>
        <begin position="20"/>
        <end position="40"/>
    </location>
</feature>
<evidence type="ECO:0000259" key="2">
    <source>
        <dbReference type="Pfam" id="PF01970"/>
    </source>
</evidence>
<dbReference type="OrthoDB" id="7256204at2"/>
<dbReference type="PANTHER" id="PTHR35342">
    <property type="entry name" value="TRICARBOXYLIC TRANSPORT PROTEIN"/>
    <property type="match status" value="1"/>
</dbReference>
<evidence type="ECO:0000313" key="4">
    <source>
        <dbReference type="Proteomes" id="UP000322110"/>
    </source>
</evidence>